<dbReference type="AlphaFoldDB" id="A0AAV5W3K6"/>
<feature type="non-terminal residue" evidence="1">
    <location>
        <position position="165"/>
    </location>
</feature>
<name>A0AAV5W3K6_9BILA</name>
<gene>
    <name evidence="1" type="ORF">PFISCL1PPCAC_16565</name>
</gene>
<evidence type="ECO:0000313" key="1">
    <source>
        <dbReference type="EMBL" id="GMT25268.1"/>
    </source>
</evidence>
<dbReference type="Proteomes" id="UP001432322">
    <property type="component" value="Unassembled WGS sequence"/>
</dbReference>
<organism evidence="1 2">
    <name type="scientific">Pristionchus fissidentatus</name>
    <dbReference type="NCBI Taxonomy" id="1538716"/>
    <lineage>
        <taxon>Eukaryota</taxon>
        <taxon>Metazoa</taxon>
        <taxon>Ecdysozoa</taxon>
        <taxon>Nematoda</taxon>
        <taxon>Chromadorea</taxon>
        <taxon>Rhabditida</taxon>
        <taxon>Rhabditina</taxon>
        <taxon>Diplogasteromorpha</taxon>
        <taxon>Diplogasteroidea</taxon>
        <taxon>Neodiplogasteridae</taxon>
        <taxon>Pristionchus</taxon>
    </lineage>
</organism>
<comment type="caution">
    <text evidence="1">The sequence shown here is derived from an EMBL/GenBank/DDBJ whole genome shotgun (WGS) entry which is preliminary data.</text>
</comment>
<keyword evidence="2" id="KW-1185">Reference proteome</keyword>
<protein>
    <submittedName>
        <fullName evidence="1">Uncharacterized protein</fullName>
    </submittedName>
</protein>
<dbReference type="EMBL" id="BTSY01000004">
    <property type="protein sequence ID" value="GMT25268.1"/>
    <property type="molecule type" value="Genomic_DNA"/>
</dbReference>
<evidence type="ECO:0000313" key="2">
    <source>
        <dbReference type="Proteomes" id="UP001432322"/>
    </source>
</evidence>
<feature type="non-terminal residue" evidence="1">
    <location>
        <position position="1"/>
    </location>
</feature>
<sequence length="165" mass="18364">RVAIDDYLLRVNLANSENVLIYSLDVSEDTLVVRLATANSVAGVVVDHDVGIKIFCNISQRRHSVEVVREVRAIGVRVDERVAGRLRRSTYQDASKVLLLAGFDRETFDVFRIEGLVAGMVEAEEPRLIERSLIGLLELGPLHDAVYRTLLVEEVLARGRPEGSL</sequence>
<accession>A0AAV5W3K6</accession>
<reference evidence="1" key="1">
    <citation type="submission" date="2023-10" db="EMBL/GenBank/DDBJ databases">
        <title>Genome assembly of Pristionchus species.</title>
        <authorList>
            <person name="Yoshida K."/>
            <person name="Sommer R.J."/>
        </authorList>
    </citation>
    <scope>NUCLEOTIDE SEQUENCE</scope>
    <source>
        <strain evidence="1">RS5133</strain>
    </source>
</reference>
<proteinExistence type="predicted"/>